<gene>
    <name evidence="1" type="ORF">F511_35089</name>
</gene>
<dbReference type="AlphaFoldDB" id="A0A2Z7AS29"/>
<evidence type="ECO:0000313" key="2">
    <source>
        <dbReference type="Proteomes" id="UP000250235"/>
    </source>
</evidence>
<reference evidence="1 2" key="1">
    <citation type="journal article" date="2015" name="Proc. Natl. Acad. Sci. U.S.A.">
        <title>The resurrection genome of Boea hygrometrica: A blueprint for survival of dehydration.</title>
        <authorList>
            <person name="Xiao L."/>
            <person name="Yang G."/>
            <person name="Zhang L."/>
            <person name="Yang X."/>
            <person name="Zhao S."/>
            <person name="Ji Z."/>
            <person name="Zhou Q."/>
            <person name="Hu M."/>
            <person name="Wang Y."/>
            <person name="Chen M."/>
            <person name="Xu Y."/>
            <person name="Jin H."/>
            <person name="Xiao X."/>
            <person name="Hu G."/>
            <person name="Bao F."/>
            <person name="Hu Y."/>
            <person name="Wan P."/>
            <person name="Li L."/>
            <person name="Deng X."/>
            <person name="Kuang T."/>
            <person name="Xiang C."/>
            <person name="Zhu J.K."/>
            <person name="Oliver M.J."/>
            <person name="He Y."/>
        </authorList>
    </citation>
    <scope>NUCLEOTIDE SEQUENCE [LARGE SCALE GENOMIC DNA]</scope>
    <source>
        <strain evidence="2">cv. XS01</strain>
    </source>
</reference>
<dbReference type="EMBL" id="KV014518">
    <property type="protein sequence ID" value="KZV22012.1"/>
    <property type="molecule type" value="Genomic_DNA"/>
</dbReference>
<accession>A0A2Z7AS29</accession>
<keyword evidence="2" id="KW-1185">Reference proteome</keyword>
<name>A0A2Z7AS29_9LAMI</name>
<sequence length="75" mass="8185">MRKTPEMNPNNLKRCKQIFVKQKSATLTAESFSSVHSRITVLCSTADSTDVKVADPPVVSTAGLDFCLQQLIACN</sequence>
<organism evidence="1 2">
    <name type="scientific">Dorcoceras hygrometricum</name>
    <dbReference type="NCBI Taxonomy" id="472368"/>
    <lineage>
        <taxon>Eukaryota</taxon>
        <taxon>Viridiplantae</taxon>
        <taxon>Streptophyta</taxon>
        <taxon>Embryophyta</taxon>
        <taxon>Tracheophyta</taxon>
        <taxon>Spermatophyta</taxon>
        <taxon>Magnoliopsida</taxon>
        <taxon>eudicotyledons</taxon>
        <taxon>Gunneridae</taxon>
        <taxon>Pentapetalae</taxon>
        <taxon>asterids</taxon>
        <taxon>lamiids</taxon>
        <taxon>Lamiales</taxon>
        <taxon>Gesneriaceae</taxon>
        <taxon>Didymocarpoideae</taxon>
        <taxon>Trichosporeae</taxon>
        <taxon>Loxocarpinae</taxon>
        <taxon>Dorcoceras</taxon>
    </lineage>
</organism>
<dbReference type="Proteomes" id="UP000250235">
    <property type="component" value="Unassembled WGS sequence"/>
</dbReference>
<evidence type="ECO:0000313" key="1">
    <source>
        <dbReference type="EMBL" id="KZV22012.1"/>
    </source>
</evidence>
<protein>
    <submittedName>
        <fullName evidence="1">Williams-beuren syndrome critical region protein</fullName>
    </submittedName>
</protein>
<proteinExistence type="predicted"/>